<reference evidence="1 2" key="1">
    <citation type="journal article" date="2009" name="Infect. Immun.">
        <title>Comparative genomics reveal extensive transposon-mediated genomic plasticity and diversity among potential effector proteins within the genus Coxiella.</title>
        <authorList>
            <person name="Beare P.A."/>
            <person name="Unsworth N."/>
            <person name="Andoh M."/>
            <person name="Voth D.E."/>
            <person name="Omsland A."/>
            <person name="Gilk S.D."/>
            <person name="Williams K.P."/>
            <person name="Sobral B.W."/>
            <person name="Kupko J.J.III."/>
            <person name="Porcella S.F."/>
            <person name="Samuel J.E."/>
            <person name="Heinzen R.A."/>
        </authorList>
    </citation>
    <scope>NUCLEOTIDE SEQUENCE [LARGE SCALE GENOMIC DNA]</scope>
    <source>
        <strain evidence="1 2">Dugway 5J108-111</strain>
    </source>
</reference>
<evidence type="ECO:0000313" key="2">
    <source>
        <dbReference type="Proteomes" id="UP000008555"/>
    </source>
</evidence>
<gene>
    <name evidence="1" type="ordered locus">CBUD_1519</name>
</gene>
<organism evidence="1 2">
    <name type="scientific">Coxiella burnetii (strain Dugway 5J108-111)</name>
    <dbReference type="NCBI Taxonomy" id="434922"/>
    <lineage>
        <taxon>Bacteria</taxon>
        <taxon>Pseudomonadati</taxon>
        <taxon>Pseudomonadota</taxon>
        <taxon>Gammaproteobacteria</taxon>
        <taxon>Legionellales</taxon>
        <taxon>Coxiellaceae</taxon>
        <taxon>Coxiella</taxon>
    </lineage>
</organism>
<dbReference type="RefSeq" id="WP_011997130.1">
    <property type="nucleotide sequence ID" value="NC_009727.1"/>
</dbReference>
<dbReference type="HOGENOM" id="CLU_185922_0_0_6"/>
<proteinExistence type="predicted"/>
<dbReference type="AlphaFoldDB" id="A9KCR7"/>
<dbReference type="EMBL" id="CP000733">
    <property type="protein sequence ID" value="ABS77607.2"/>
    <property type="molecule type" value="Genomic_DNA"/>
</dbReference>
<dbReference type="Proteomes" id="UP000008555">
    <property type="component" value="Chromosome"/>
</dbReference>
<dbReference type="KEGG" id="cbd:CBUD_1519"/>
<name>A9KCR7_COXBN</name>
<sequence length="93" mass="10214">MLSRAGLTLTFFRAGISEGSSSIPAEVVCVYHNDKSHDMVDFHANSKVGKFKPVSVAIMSNWKKIDSIDWNCASDWSSGSLSNNQCLFEVPSK</sequence>
<evidence type="ECO:0000313" key="1">
    <source>
        <dbReference type="EMBL" id="ABS77607.2"/>
    </source>
</evidence>
<protein>
    <submittedName>
        <fullName evidence="1">Uncharacterized protein</fullName>
    </submittedName>
</protein>
<accession>A9KCR7</accession>